<evidence type="ECO:0000256" key="1">
    <source>
        <dbReference type="SAM" id="MobiDB-lite"/>
    </source>
</evidence>
<dbReference type="Proteomes" id="UP000693981">
    <property type="component" value="Unassembled WGS sequence"/>
</dbReference>
<sequence>MHDSVLHPPNCDWLGDDLVGQVVERGKLSSNHVSYSANFSIFKTTPWEPNANATCEHNAFKHGPEGPVQRGKASSNHKRQSPAANKASQHVENSIDNDELEIRKRNRENKARYRKNRRDKAIEYEKHIRLLQEEIQSLERRRQLIASGVPAKSTVWNVVPEFFRLFRYGVKEPVETTQRLTRKDHVQLDFLRKTMAPDLICNTECGVEALVEHLTCASNAFQDLETRLVRLEGDTDDCVVATTLTTCIITKIVLQHACPHLVSEKKGWPHLATRLLGQHISIRGVARFQWDVEAELVTRIVYEADLLTPLLRMLGTLEDVSWVFAKSLLTPGCTSSHAPSSCTSSTLIE</sequence>
<dbReference type="AlphaFoldDB" id="A0A8T1VV99"/>
<keyword evidence="3" id="KW-1185">Reference proteome</keyword>
<comment type="caution">
    <text evidence="2">The sequence shown here is derived from an EMBL/GenBank/DDBJ whole genome shotgun (WGS) entry which is preliminary data.</text>
</comment>
<accession>A0A8T1VV99</accession>
<gene>
    <name evidence="2" type="ORF">PHYBOEH_009733</name>
</gene>
<evidence type="ECO:0000313" key="2">
    <source>
        <dbReference type="EMBL" id="KAG7383893.1"/>
    </source>
</evidence>
<organism evidence="2 3">
    <name type="scientific">Phytophthora boehmeriae</name>
    <dbReference type="NCBI Taxonomy" id="109152"/>
    <lineage>
        <taxon>Eukaryota</taxon>
        <taxon>Sar</taxon>
        <taxon>Stramenopiles</taxon>
        <taxon>Oomycota</taxon>
        <taxon>Peronosporomycetes</taxon>
        <taxon>Peronosporales</taxon>
        <taxon>Peronosporaceae</taxon>
        <taxon>Phytophthora</taxon>
    </lineage>
</organism>
<dbReference type="EMBL" id="JAGDFL010000625">
    <property type="protein sequence ID" value="KAG7383893.1"/>
    <property type="molecule type" value="Genomic_DNA"/>
</dbReference>
<dbReference type="CDD" id="cd14686">
    <property type="entry name" value="bZIP"/>
    <property type="match status" value="1"/>
</dbReference>
<evidence type="ECO:0000313" key="3">
    <source>
        <dbReference type="Proteomes" id="UP000693981"/>
    </source>
</evidence>
<evidence type="ECO:0008006" key="4">
    <source>
        <dbReference type="Google" id="ProtNLM"/>
    </source>
</evidence>
<protein>
    <recommendedName>
        <fullName evidence="4">BZIP domain-containing protein</fullName>
    </recommendedName>
</protein>
<reference evidence="2" key="1">
    <citation type="submission" date="2021-02" db="EMBL/GenBank/DDBJ databases">
        <authorList>
            <person name="Palmer J.M."/>
        </authorList>
    </citation>
    <scope>NUCLEOTIDE SEQUENCE</scope>
    <source>
        <strain evidence="2">SCRP23</strain>
    </source>
</reference>
<feature type="region of interest" description="Disordered" evidence="1">
    <location>
        <begin position="53"/>
        <end position="103"/>
    </location>
</feature>
<feature type="compositionally biased region" description="Polar residues" evidence="1">
    <location>
        <begin position="82"/>
        <end position="94"/>
    </location>
</feature>
<proteinExistence type="predicted"/>
<name>A0A8T1VV99_9STRA</name>